<dbReference type="RefSeq" id="WP_086273711.1">
    <property type="nucleotide sequence ID" value="NZ_NGKU01000001.1"/>
</dbReference>
<name>A0A242A459_9ENTE</name>
<dbReference type="STRING" id="1834191.A5886_000755"/>
<comment type="caution">
    <text evidence="5">The sequence shown here is derived from an EMBL/GenBank/DDBJ whole genome shotgun (WGS) entry which is preliminary data.</text>
</comment>
<dbReference type="Proteomes" id="UP000195043">
    <property type="component" value="Unassembled WGS sequence"/>
</dbReference>
<dbReference type="AlphaFoldDB" id="A0A242A459"/>
<gene>
    <name evidence="5" type="ORF">A5886_000755</name>
</gene>
<accession>A0A242A459</accession>
<dbReference type="GO" id="GO:0016052">
    <property type="term" value="P:carbohydrate catabolic process"/>
    <property type="evidence" value="ECO:0007669"/>
    <property type="project" value="TreeGrafter"/>
</dbReference>
<sequence length="482" mass="54361">MSFPKGFLWGGASAANQYEGGYNEGGKGLACADLISGGSLTTSRQITPTIEEDRLYPSHEATDFYHHYEEDIALFAEAGFKAFRMSINWTRIFPNGNDETPNDAGLAFYDRVFDACRKYGIEPIVTIAHFDVPAHLSEVYNGWGSREVIDFYTRYATVLFDRYHEKVKYWITFNEINTATLSIGNFLSLGLQVGASSFIDQPDNMQLRYQALHHQFVASAKVVAYAHEQFPALQVGCMISYMPRYPYTCHPNDVLLAKQEENMHSKFCGDVQVTGKYPYYAKKYFADNGFSIAFAPEDQDILAKGTVDYYTFSYYLTLCVSADENVTKNGHSMIGGSGVNNPYLEQTEWNAMIDPVGLRIALNDIYDRYQLPLMIVENGIGVSEEVAADGQIHDQYRIDYLQKHIAEMDKAIEDGVDLIGYTIWSAVDIVSASTGEMKKRYGIIFVDKYDDGTGTLARKKKDSFAWYQQVIEQNGLAKNETK</sequence>
<protein>
    <recommendedName>
        <fullName evidence="7">6-phospho-beta-glucosidase</fullName>
    </recommendedName>
</protein>
<dbReference type="PANTHER" id="PTHR10353:SF296">
    <property type="entry name" value="6-PHOSPHO-BETA-GLUCOSIDASE"/>
    <property type="match status" value="1"/>
</dbReference>
<dbReference type="GO" id="GO:0008422">
    <property type="term" value="F:beta-glucosidase activity"/>
    <property type="evidence" value="ECO:0007669"/>
    <property type="project" value="TreeGrafter"/>
</dbReference>
<dbReference type="FunFam" id="3.20.20.80:FF:000004">
    <property type="entry name" value="Beta-glucosidase 6-phospho-beta-glucosidase"/>
    <property type="match status" value="1"/>
</dbReference>
<evidence type="ECO:0000313" key="5">
    <source>
        <dbReference type="EMBL" id="OTN75680.1"/>
    </source>
</evidence>
<dbReference type="EMBL" id="NGKU01000001">
    <property type="protein sequence ID" value="OTN75680.1"/>
    <property type="molecule type" value="Genomic_DNA"/>
</dbReference>
<evidence type="ECO:0000313" key="6">
    <source>
        <dbReference type="Proteomes" id="UP000195043"/>
    </source>
</evidence>
<dbReference type="SUPFAM" id="SSF51445">
    <property type="entry name" value="(Trans)glycosidases"/>
    <property type="match status" value="1"/>
</dbReference>
<evidence type="ECO:0000256" key="1">
    <source>
        <dbReference type="ARBA" id="ARBA00010838"/>
    </source>
</evidence>
<keyword evidence="3" id="KW-0326">Glycosidase</keyword>
<organism evidence="5 6">
    <name type="scientific">Candidatus Enterococcus testudinis</name>
    <dbReference type="NCBI Taxonomy" id="1834191"/>
    <lineage>
        <taxon>Bacteria</taxon>
        <taxon>Bacillati</taxon>
        <taxon>Bacillota</taxon>
        <taxon>Bacilli</taxon>
        <taxon>Lactobacillales</taxon>
        <taxon>Enterococcaceae</taxon>
        <taxon>Enterococcus</taxon>
    </lineage>
</organism>
<keyword evidence="2" id="KW-0378">Hydrolase</keyword>
<dbReference type="Gene3D" id="3.20.20.80">
    <property type="entry name" value="Glycosidases"/>
    <property type="match status" value="1"/>
</dbReference>
<dbReference type="InterPro" id="IPR001360">
    <property type="entry name" value="Glyco_hydro_1"/>
</dbReference>
<dbReference type="InterPro" id="IPR033132">
    <property type="entry name" value="GH_1_N_CS"/>
</dbReference>
<dbReference type="InterPro" id="IPR017853">
    <property type="entry name" value="GH"/>
</dbReference>
<evidence type="ECO:0000256" key="4">
    <source>
        <dbReference type="RuleBase" id="RU003690"/>
    </source>
</evidence>
<dbReference type="PRINTS" id="PR00131">
    <property type="entry name" value="GLHYDRLASE1"/>
</dbReference>
<dbReference type="Pfam" id="PF00232">
    <property type="entry name" value="Glyco_hydro_1"/>
    <property type="match status" value="1"/>
</dbReference>
<evidence type="ECO:0008006" key="7">
    <source>
        <dbReference type="Google" id="ProtNLM"/>
    </source>
</evidence>
<comment type="similarity">
    <text evidence="1 4">Belongs to the glycosyl hydrolase 1 family.</text>
</comment>
<keyword evidence="6" id="KW-1185">Reference proteome</keyword>
<evidence type="ECO:0000256" key="3">
    <source>
        <dbReference type="ARBA" id="ARBA00023295"/>
    </source>
</evidence>
<dbReference type="GO" id="GO:0005829">
    <property type="term" value="C:cytosol"/>
    <property type="evidence" value="ECO:0007669"/>
    <property type="project" value="TreeGrafter"/>
</dbReference>
<proteinExistence type="inferred from homology"/>
<dbReference type="PROSITE" id="PS00653">
    <property type="entry name" value="GLYCOSYL_HYDROL_F1_2"/>
    <property type="match status" value="1"/>
</dbReference>
<reference evidence="5 6" key="1">
    <citation type="submission" date="2017-05" db="EMBL/GenBank/DDBJ databases">
        <title>The Genome Sequence of Enterococcus sp. 8G7_MSG3316.</title>
        <authorList>
            <consortium name="The Broad Institute Genomics Platform"/>
            <consortium name="The Broad Institute Genomic Center for Infectious Diseases"/>
            <person name="Earl A."/>
            <person name="Manson A."/>
            <person name="Schwartman J."/>
            <person name="Gilmore M."/>
            <person name="Abouelleil A."/>
            <person name="Cao P."/>
            <person name="Chapman S."/>
            <person name="Cusick C."/>
            <person name="Shea T."/>
            <person name="Young S."/>
            <person name="Neafsey D."/>
            <person name="Nusbaum C."/>
            <person name="Birren B."/>
        </authorList>
    </citation>
    <scope>NUCLEOTIDE SEQUENCE [LARGE SCALE GENOMIC DNA]</scope>
    <source>
        <strain evidence="5 6">8G7_MSG3316</strain>
    </source>
</reference>
<dbReference type="OrthoDB" id="1637462at2"/>
<dbReference type="PANTHER" id="PTHR10353">
    <property type="entry name" value="GLYCOSYL HYDROLASE"/>
    <property type="match status" value="1"/>
</dbReference>
<evidence type="ECO:0000256" key="2">
    <source>
        <dbReference type="ARBA" id="ARBA00022801"/>
    </source>
</evidence>